<dbReference type="EMBL" id="JACXAA010000012">
    <property type="protein sequence ID" value="MBD2756494.1"/>
    <property type="molecule type" value="Genomic_DNA"/>
</dbReference>
<evidence type="ECO:0000313" key="2">
    <source>
        <dbReference type="Proteomes" id="UP000653797"/>
    </source>
</evidence>
<dbReference type="Proteomes" id="UP000653797">
    <property type="component" value="Unassembled WGS sequence"/>
</dbReference>
<reference evidence="1" key="1">
    <citation type="submission" date="2020-09" db="EMBL/GenBank/DDBJ databases">
        <authorList>
            <person name="Kim M.K."/>
        </authorList>
    </citation>
    <scope>NUCLEOTIDE SEQUENCE</scope>
    <source>
        <strain evidence="1">BT704</strain>
    </source>
</reference>
<dbReference type="AlphaFoldDB" id="A0A927B6X0"/>
<evidence type="ECO:0000313" key="1">
    <source>
        <dbReference type="EMBL" id="MBD2756494.1"/>
    </source>
</evidence>
<comment type="caution">
    <text evidence="1">The sequence shown here is derived from an EMBL/GenBank/DDBJ whole genome shotgun (WGS) entry which is preliminary data.</text>
</comment>
<dbReference type="RefSeq" id="WP_191042108.1">
    <property type="nucleotide sequence ID" value="NZ_JACXAA010000012.1"/>
</dbReference>
<sequence length="103" mass="11698">MNYKAITTLKKADTEGRIPAYTLDQYVRSELCHQLAEAIKQRLLITRSDANQPTVDFSTELILLSSDQWRLIKETLHYSAESVPSDLQLAIQQLINEVDTSCS</sequence>
<organism evidence="1 2">
    <name type="scientific">Spirosoma validum</name>
    <dbReference type="NCBI Taxonomy" id="2771355"/>
    <lineage>
        <taxon>Bacteria</taxon>
        <taxon>Pseudomonadati</taxon>
        <taxon>Bacteroidota</taxon>
        <taxon>Cytophagia</taxon>
        <taxon>Cytophagales</taxon>
        <taxon>Cytophagaceae</taxon>
        <taxon>Spirosoma</taxon>
    </lineage>
</organism>
<gene>
    <name evidence="1" type="ORF">IC230_26635</name>
</gene>
<proteinExistence type="predicted"/>
<name>A0A927B6X0_9BACT</name>
<accession>A0A927B6X0</accession>
<keyword evidence="2" id="KW-1185">Reference proteome</keyword>
<protein>
    <submittedName>
        <fullName evidence="1">Uncharacterized protein</fullName>
    </submittedName>
</protein>